<sequence>MMEHVRQFDWNPSDRDTVFLKEEDMDNSAIERIIRNKFHDPLISSDSEDDKPSPKIDWNDVFKRKEVGEGHCHVYVAGLRKPPPHPKLSALTREEHFKLLKVLCTDYPKVLPVQYIPRPTKHDYNLFEAIKDKYLEEQKEYMEWAKTLWTNSHCGRALRPKPVLERVYEAEYKMKAKQLESFPKSYEMAAHIALHNKNNNCSLTHKKDLINVNYTGLPKTEFTETVPKKFVVIRPGPLPEPCTKHPCWFMLPNENNMTELPLTEIHRELAQYALDNGTQNIVSESALKCLIEIDRHWMIPLSVYPIINADGEKQNVIVFGSEFSAQKKSAMTRTYRGLHHLLETFFIPPAEKAKIFTRMNSTSSTEKQVNATPNGNTSNGTKCGVTNLRESFDDMDVTSDEDEGHLFIDEGEIDTPPCEDKKEPSSPPRVGCVTRSSPQSPSAITTPCQGLDMKTTMKSTGVTVSMVKSVTAKSPVAMKNDKNNSIDDCSDNFYSCTCNAFYTLPPPRSFRKWQVRNFTNNDRIDLIVHCSHKHRNHNSEVLLEPIPEYQLELGGSKQSDQKIKSLALSLLLRKNASLVNVRVDCSSGEVVTIETLTHDEFTKRHGNLTQDISNVVYETINQLQGLLPGNYILQHEPSQGPNAFLFATGVKGSAYKLVLDFNSPTPADADEATSVKSPPVLTPVLLPMHKYRKILPCAFTTDERLVVKEPKKLVNKQKPPPQAIKWPKKTRSRAKRRAANRV</sequence>
<dbReference type="InterPro" id="IPR019535">
    <property type="entry name" value="ICE2_C"/>
</dbReference>
<evidence type="ECO:0000259" key="2">
    <source>
        <dbReference type="Pfam" id="PF10505"/>
    </source>
</evidence>
<dbReference type="Pfam" id="PF10505">
    <property type="entry name" value="NARG2_C"/>
    <property type="match status" value="1"/>
</dbReference>
<dbReference type="GO" id="GO:0042796">
    <property type="term" value="P:snRNA transcription by RNA polymerase III"/>
    <property type="evidence" value="ECO:0007669"/>
    <property type="project" value="TreeGrafter"/>
</dbReference>
<proteinExistence type="predicted"/>
<dbReference type="PANTHER" id="PTHR14633:SF3">
    <property type="entry name" value="LITTLE ELONGATION COMPLEX SUBUNIT 2"/>
    <property type="match status" value="1"/>
</dbReference>
<feature type="compositionally biased region" description="Polar residues" evidence="1">
    <location>
        <begin position="434"/>
        <end position="446"/>
    </location>
</feature>
<feature type="region of interest" description="Disordered" evidence="1">
    <location>
        <begin position="361"/>
        <end position="383"/>
    </location>
</feature>
<dbReference type="EMBL" id="GDQN01000471">
    <property type="protein sequence ID" value="JAT90583.1"/>
    <property type="molecule type" value="Transcribed_RNA"/>
</dbReference>
<protein>
    <recommendedName>
        <fullName evidence="2">Little elongation complex subunit 2 C-terminal domain-containing protein</fullName>
    </recommendedName>
</protein>
<name>A0A1E1WU67_PECGO</name>
<dbReference type="GO" id="GO:0008023">
    <property type="term" value="C:transcription elongation factor complex"/>
    <property type="evidence" value="ECO:0007669"/>
    <property type="project" value="InterPro"/>
</dbReference>
<feature type="domain" description="Little elongation complex subunit 2 C-terminal" evidence="2">
    <location>
        <begin position="527"/>
        <end position="700"/>
    </location>
</feature>
<dbReference type="GO" id="GO:0042795">
    <property type="term" value="P:snRNA transcription by RNA polymerase II"/>
    <property type="evidence" value="ECO:0007669"/>
    <property type="project" value="TreeGrafter"/>
</dbReference>
<dbReference type="PANTHER" id="PTHR14633">
    <property type="entry name" value="LITTLE ELONGATION COMPLEX SUBUNIT 2"/>
    <property type="match status" value="1"/>
</dbReference>
<evidence type="ECO:0000256" key="1">
    <source>
        <dbReference type="SAM" id="MobiDB-lite"/>
    </source>
</evidence>
<feature type="compositionally biased region" description="Basic residues" evidence="1">
    <location>
        <begin position="726"/>
        <end position="742"/>
    </location>
</feature>
<dbReference type="OrthoDB" id="6288737at2759"/>
<gene>
    <name evidence="3" type="ORF">g.7838</name>
</gene>
<evidence type="ECO:0000313" key="3">
    <source>
        <dbReference type="EMBL" id="JAT90583.1"/>
    </source>
</evidence>
<feature type="region of interest" description="Disordered" evidence="1">
    <location>
        <begin position="410"/>
        <end position="446"/>
    </location>
</feature>
<organism evidence="3">
    <name type="scientific">Pectinophora gossypiella</name>
    <name type="common">Cotton pink bollworm</name>
    <name type="synonym">Depressaria gossypiella</name>
    <dbReference type="NCBI Taxonomy" id="13191"/>
    <lineage>
        <taxon>Eukaryota</taxon>
        <taxon>Metazoa</taxon>
        <taxon>Ecdysozoa</taxon>
        <taxon>Arthropoda</taxon>
        <taxon>Hexapoda</taxon>
        <taxon>Insecta</taxon>
        <taxon>Pterygota</taxon>
        <taxon>Neoptera</taxon>
        <taxon>Endopterygota</taxon>
        <taxon>Lepidoptera</taxon>
        <taxon>Glossata</taxon>
        <taxon>Ditrysia</taxon>
        <taxon>Gelechioidea</taxon>
        <taxon>Gelechiidae</taxon>
        <taxon>Apatetrinae</taxon>
        <taxon>Pectinophora</taxon>
    </lineage>
</organism>
<reference evidence="3" key="1">
    <citation type="submission" date="2015-09" db="EMBL/GenBank/DDBJ databases">
        <title>De novo assembly of Pectinophora gossypiella (Pink Bollworm) gut transcriptome.</title>
        <authorList>
            <person name="Tassone E.E."/>
        </authorList>
    </citation>
    <scope>NUCLEOTIDE SEQUENCE</scope>
</reference>
<accession>A0A1E1WU67</accession>
<feature type="compositionally biased region" description="Polar residues" evidence="1">
    <location>
        <begin position="361"/>
        <end position="381"/>
    </location>
</feature>
<dbReference type="GO" id="GO:0045945">
    <property type="term" value="P:positive regulation of transcription by RNA polymerase III"/>
    <property type="evidence" value="ECO:0007669"/>
    <property type="project" value="TreeGrafter"/>
</dbReference>
<dbReference type="AlphaFoldDB" id="A0A1E1WU67"/>
<feature type="region of interest" description="Disordered" evidence="1">
    <location>
        <begin position="714"/>
        <end position="742"/>
    </location>
</feature>